<evidence type="ECO:0000313" key="6">
    <source>
        <dbReference type="Proteomes" id="UP000290261"/>
    </source>
</evidence>
<organism evidence="5 6">
    <name type="scientific">Flagellimonas olearia</name>
    <dbReference type="NCBI Taxonomy" id="552546"/>
    <lineage>
        <taxon>Bacteria</taxon>
        <taxon>Pseudomonadati</taxon>
        <taxon>Bacteroidota</taxon>
        <taxon>Flavobacteriia</taxon>
        <taxon>Flavobacteriales</taxon>
        <taxon>Flavobacteriaceae</taxon>
        <taxon>Flagellimonas</taxon>
    </lineage>
</organism>
<evidence type="ECO:0000259" key="4">
    <source>
        <dbReference type="Pfam" id="PF01420"/>
    </source>
</evidence>
<dbReference type="RefSeq" id="WP_129653425.1">
    <property type="nucleotide sequence ID" value="NZ_ML142908.1"/>
</dbReference>
<dbReference type="Gene3D" id="3.90.220.20">
    <property type="entry name" value="DNA methylase specificity domains"/>
    <property type="match status" value="2"/>
</dbReference>
<evidence type="ECO:0000256" key="2">
    <source>
        <dbReference type="ARBA" id="ARBA00022747"/>
    </source>
</evidence>
<evidence type="ECO:0000256" key="3">
    <source>
        <dbReference type="ARBA" id="ARBA00023125"/>
    </source>
</evidence>
<comment type="similarity">
    <text evidence="1">Belongs to the type-I restriction system S methylase family.</text>
</comment>
<dbReference type="PANTHER" id="PTHR30408:SF12">
    <property type="entry name" value="TYPE I RESTRICTION ENZYME MJAVIII SPECIFICITY SUBUNIT"/>
    <property type="match status" value="1"/>
</dbReference>
<accession>A0A444VMC8</accession>
<dbReference type="Proteomes" id="UP000290261">
    <property type="component" value="Unassembled WGS sequence"/>
</dbReference>
<feature type="domain" description="Type I restriction modification DNA specificity" evidence="4">
    <location>
        <begin position="20"/>
        <end position="203"/>
    </location>
</feature>
<reference evidence="5 6" key="1">
    <citation type="submission" date="2014-04" db="EMBL/GenBank/DDBJ databases">
        <title>Whole genome of Muricauda olearia.</title>
        <authorList>
            <person name="Zhang X.-H."/>
            <person name="Tang K."/>
        </authorList>
    </citation>
    <scope>NUCLEOTIDE SEQUENCE [LARGE SCALE GENOMIC DNA]</scope>
    <source>
        <strain evidence="5 6">Th120</strain>
    </source>
</reference>
<dbReference type="InterPro" id="IPR052021">
    <property type="entry name" value="Type-I_RS_S_subunit"/>
</dbReference>
<dbReference type="SUPFAM" id="SSF116734">
    <property type="entry name" value="DNA methylase specificity domain"/>
    <property type="match status" value="2"/>
</dbReference>
<gene>
    <name evidence="5" type="ORF">DN53_08210</name>
</gene>
<dbReference type="InterPro" id="IPR000055">
    <property type="entry name" value="Restrct_endonuc_typeI_TRD"/>
</dbReference>
<evidence type="ECO:0000313" key="5">
    <source>
        <dbReference type="EMBL" id="RYC51862.1"/>
    </source>
</evidence>
<evidence type="ECO:0000256" key="1">
    <source>
        <dbReference type="ARBA" id="ARBA00010923"/>
    </source>
</evidence>
<dbReference type="InterPro" id="IPR044946">
    <property type="entry name" value="Restrct_endonuc_typeI_TRD_sf"/>
</dbReference>
<dbReference type="Gene3D" id="1.10.287.1120">
    <property type="entry name" value="Bipartite methylase S protein"/>
    <property type="match status" value="1"/>
</dbReference>
<keyword evidence="3" id="KW-0238">DNA-binding</keyword>
<dbReference type="EMBL" id="JJMP01000003">
    <property type="protein sequence ID" value="RYC51862.1"/>
    <property type="molecule type" value="Genomic_DNA"/>
</dbReference>
<dbReference type="GO" id="GO:0003677">
    <property type="term" value="F:DNA binding"/>
    <property type="evidence" value="ECO:0007669"/>
    <property type="project" value="UniProtKB-KW"/>
</dbReference>
<dbReference type="GO" id="GO:0009307">
    <property type="term" value="P:DNA restriction-modification system"/>
    <property type="evidence" value="ECO:0007669"/>
    <property type="project" value="UniProtKB-KW"/>
</dbReference>
<feature type="domain" description="Type I restriction modification DNA specificity" evidence="4">
    <location>
        <begin position="226"/>
        <end position="387"/>
    </location>
</feature>
<dbReference type="Pfam" id="PF01420">
    <property type="entry name" value="Methylase_S"/>
    <property type="match status" value="2"/>
</dbReference>
<comment type="caution">
    <text evidence="5">The sequence shown here is derived from an EMBL/GenBank/DDBJ whole genome shotgun (WGS) entry which is preliminary data.</text>
</comment>
<protein>
    <recommendedName>
        <fullName evidence="4">Type I restriction modification DNA specificity domain-containing protein</fullName>
    </recommendedName>
</protein>
<dbReference type="AlphaFoldDB" id="A0A444VMC8"/>
<keyword evidence="6" id="KW-1185">Reference proteome</keyword>
<name>A0A444VMC8_9FLAO</name>
<sequence length="416" mass="47476">MELTEYIKHGFKETKIGWIPIDWNLKTLKDVCEVKGRIGYRGYTVNDIVPKGEGAITISPSNIKGTSLSFDDSTYISWYKYEESKEIQLQSDDILLVKTGSTFGKSALVKELKEKATINPQLVIIKNINCNVKYLSYLISDEIIQRQIFSVVVGGAIPTLSQENILKFAIPLPSLHEQKKIASFLSDWDKAIETTTNLIEKLKLRKKGLCQELLIGKKRLTGFTDEWQKIKAGDIFVNHTNKNHNGKLEVLSATQENGVIPRSETGIDIKYDKASLKNYKKIDIGDFVISLRSFQGGIEYSNYEGLVSPAYTVLKEMIPISKEYFREYFKTQNFINRLNSIIYGIRDGKQISYKEFSSLKISIPSLNEQKAIANILLISDIEIKKQQEYLEQLQKQKKGLMQQLLTGKIRVNSKYE</sequence>
<keyword evidence="2" id="KW-0680">Restriction system</keyword>
<proteinExistence type="inferred from homology"/>
<dbReference type="PANTHER" id="PTHR30408">
    <property type="entry name" value="TYPE-1 RESTRICTION ENZYME ECOKI SPECIFICITY PROTEIN"/>
    <property type="match status" value="1"/>
</dbReference>